<feature type="compositionally biased region" description="Acidic residues" evidence="1">
    <location>
        <begin position="222"/>
        <end position="234"/>
    </location>
</feature>
<reference evidence="4" key="1">
    <citation type="submission" date="2017-02" db="EMBL/GenBank/DDBJ databases">
        <authorList>
            <person name="Tafer H."/>
            <person name="Lopandic K."/>
        </authorList>
    </citation>
    <scope>NUCLEOTIDE SEQUENCE [LARGE SCALE GENOMIC DNA]</scope>
    <source>
        <strain evidence="4">CBS 366.77</strain>
    </source>
</reference>
<dbReference type="OrthoDB" id="4088536at2759"/>
<dbReference type="Pfam" id="PF13324">
    <property type="entry name" value="GCIP_N"/>
    <property type="match status" value="1"/>
</dbReference>
<proteinExistence type="predicted"/>
<feature type="region of interest" description="Disordered" evidence="1">
    <location>
        <begin position="198"/>
        <end position="235"/>
    </location>
</feature>
<name>A0A3A3A6S2_9EURO</name>
<organism evidence="3 4">
    <name type="scientific">Aspergillus sclerotialis</name>
    <dbReference type="NCBI Taxonomy" id="2070753"/>
    <lineage>
        <taxon>Eukaryota</taxon>
        <taxon>Fungi</taxon>
        <taxon>Dikarya</taxon>
        <taxon>Ascomycota</taxon>
        <taxon>Pezizomycotina</taxon>
        <taxon>Eurotiomycetes</taxon>
        <taxon>Eurotiomycetidae</taxon>
        <taxon>Eurotiales</taxon>
        <taxon>Aspergillaceae</taxon>
        <taxon>Aspergillus</taxon>
        <taxon>Aspergillus subgen. Polypaecilum</taxon>
    </lineage>
</organism>
<evidence type="ECO:0000256" key="1">
    <source>
        <dbReference type="SAM" id="MobiDB-lite"/>
    </source>
</evidence>
<dbReference type="AlphaFoldDB" id="A0A3A3A6S2"/>
<gene>
    <name evidence="3" type="ORF">PHISCL_00280</name>
</gene>
<sequence>MSEQLSVRLNTTLALIDQFQSAFTAPSKDQSATESPRKDALPLLSASSEALKSQVTKLSLLTINTPFTPSAIGTVLSALNESVLPSLLTATLLVTPNDYTNAFHSEVQSLSKTALNQLSSLVKEVKNVAEAKDKTKNDGQKESELSQPEKDAVTVATGRVWDSCDFLTDLAAKGVVGFVTRRVEEWRDLVGDAVKEIEEWDPNEDDGGFFEEFLGDNGPEGAGDESEDSDEGKDEDNAALHAHKKSTLRILKPVGQAYPAIITNRLKNAGNVPSSSDAGVRKLESLMSNLQCIPEYVDEVAGALYDADLVKSDEYLQKAKSCATKAIELVTLPWSAAENESNQQDTQDKFTVWSRTWLKVMEEVSKPANGTPNTA</sequence>
<feature type="compositionally biased region" description="Acidic residues" evidence="1">
    <location>
        <begin position="198"/>
        <end position="209"/>
    </location>
</feature>
<feature type="region of interest" description="Disordered" evidence="1">
    <location>
        <begin position="131"/>
        <end position="152"/>
    </location>
</feature>
<dbReference type="Gene3D" id="1.20.1410.10">
    <property type="entry name" value="I/LWEQ domain"/>
    <property type="match status" value="1"/>
</dbReference>
<comment type="caution">
    <text evidence="3">The sequence shown here is derived from an EMBL/GenBank/DDBJ whole genome shotgun (WGS) entry which is preliminary data.</text>
</comment>
<dbReference type="InterPro" id="IPR049317">
    <property type="entry name" value="GCIP-like_N"/>
</dbReference>
<dbReference type="GO" id="GO:0005634">
    <property type="term" value="C:nucleus"/>
    <property type="evidence" value="ECO:0007669"/>
    <property type="project" value="TreeGrafter"/>
</dbReference>
<dbReference type="STRING" id="2070753.A0A3A3A6S2"/>
<dbReference type="PANTHER" id="PTHR15492:SF1">
    <property type="entry name" value="CYCLIN-D1-BINDING PROTEIN 1"/>
    <property type="match status" value="1"/>
</dbReference>
<dbReference type="Proteomes" id="UP000266188">
    <property type="component" value="Unassembled WGS sequence"/>
</dbReference>
<accession>A0A3A3A6S2</accession>
<evidence type="ECO:0000259" key="2">
    <source>
        <dbReference type="Pfam" id="PF13324"/>
    </source>
</evidence>
<dbReference type="PANTHER" id="PTHR15492">
    <property type="entry name" value="CYCLIN D1-BINDING PROTEIN 1"/>
    <property type="match status" value="1"/>
</dbReference>
<dbReference type="Gene3D" id="1.20.1420.10">
    <property type="entry name" value="Talin, central domain"/>
    <property type="match status" value="1"/>
</dbReference>
<dbReference type="InterPro" id="IPR026907">
    <property type="entry name" value="GCIP-like"/>
</dbReference>
<protein>
    <submittedName>
        <fullName evidence="3">3-Hydroxybutyryl-CoA dehydrogenase</fullName>
    </submittedName>
</protein>
<keyword evidence="4" id="KW-1185">Reference proteome</keyword>
<evidence type="ECO:0000313" key="3">
    <source>
        <dbReference type="EMBL" id="RJE27404.1"/>
    </source>
</evidence>
<dbReference type="EMBL" id="MVGC01000004">
    <property type="protein sequence ID" value="RJE27404.1"/>
    <property type="molecule type" value="Genomic_DNA"/>
</dbReference>
<evidence type="ECO:0000313" key="4">
    <source>
        <dbReference type="Proteomes" id="UP000266188"/>
    </source>
</evidence>
<feature type="domain" description="Cyclin-D1-binding protein 1-like N-terminal" evidence="2">
    <location>
        <begin position="45"/>
        <end position="202"/>
    </location>
</feature>